<dbReference type="EMBL" id="HBFC01011178">
    <property type="protein sequence ID" value="CAD8703863.1"/>
    <property type="molecule type" value="Transcribed_RNA"/>
</dbReference>
<gene>
    <name evidence="1" type="ORF">MANT1106_LOCUS6545</name>
</gene>
<organism evidence="1">
    <name type="scientific">Mantoniella antarctica</name>
    <dbReference type="NCBI Taxonomy" id="81844"/>
    <lineage>
        <taxon>Eukaryota</taxon>
        <taxon>Viridiplantae</taxon>
        <taxon>Chlorophyta</taxon>
        <taxon>Mamiellophyceae</taxon>
        <taxon>Mamiellales</taxon>
        <taxon>Mamiellaceae</taxon>
        <taxon>Mantoniella</taxon>
    </lineage>
</organism>
<dbReference type="SUPFAM" id="SSF48403">
    <property type="entry name" value="Ankyrin repeat"/>
    <property type="match status" value="1"/>
</dbReference>
<proteinExistence type="predicted"/>
<dbReference type="PANTHER" id="PTHR46586">
    <property type="entry name" value="ANKYRIN REPEAT-CONTAINING PROTEIN"/>
    <property type="match status" value="1"/>
</dbReference>
<evidence type="ECO:0008006" key="2">
    <source>
        <dbReference type="Google" id="ProtNLM"/>
    </source>
</evidence>
<name>A0A7S0X5S5_9CHLO</name>
<dbReference type="InterPro" id="IPR052050">
    <property type="entry name" value="SecEffector_AnkRepeat"/>
</dbReference>
<protein>
    <recommendedName>
        <fullName evidence="2">F-box domain-containing protein</fullName>
    </recommendedName>
</protein>
<reference evidence="1" key="1">
    <citation type="submission" date="2021-01" db="EMBL/GenBank/DDBJ databases">
        <authorList>
            <person name="Corre E."/>
            <person name="Pelletier E."/>
            <person name="Niang G."/>
            <person name="Scheremetjew M."/>
            <person name="Finn R."/>
            <person name="Kale V."/>
            <person name="Holt S."/>
            <person name="Cochrane G."/>
            <person name="Meng A."/>
            <person name="Brown T."/>
            <person name="Cohen L."/>
        </authorList>
    </citation>
    <scope>NUCLEOTIDE SEQUENCE</scope>
    <source>
        <strain evidence="1">SL-175</strain>
    </source>
</reference>
<dbReference type="Gene3D" id="1.25.40.20">
    <property type="entry name" value="Ankyrin repeat-containing domain"/>
    <property type="match status" value="1"/>
</dbReference>
<dbReference type="InterPro" id="IPR036770">
    <property type="entry name" value="Ankyrin_rpt-contain_sf"/>
</dbReference>
<dbReference type="PANTHER" id="PTHR46586:SF3">
    <property type="entry name" value="ANKYRIN REPEAT-CONTAINING PROTEIN"/>
    <property type="match status" value="1"/>
</dbReference>
<accession>A0A7S0X5S5</accession>
<evidence type="ECO:0000313" key="1">
    <source>
        <dbReference type="EMBL" id="CAD8703863.1"/>
    </source>
</evidence>
<sequence>MRNLPSRCARGTRLPREREVDEANEVVDEAPAPFYLLENHPDVFRDEILAYLSPTDCAMLARVNKRCAAAVMLSGVCRAGSRRELPFRLRDFVVSAERLVWGEANNAPCGWDEATLLFVASFGSVETVCWLQERVECPMGEVLCAAAAAHGNFEVLRWALEQSYPCGDYTFGSAASGGHLAIMQFLRERGCPWTQVTCADAAGGGHLEALQWLIEGGCPWDSRVGECAALGGHTHVLSWAFARSRAHSLNYVRQWQPLTSFAARGGHLETLQWLLERGYFLRPGDATDAARNENIAMMTCMWEHLQDDPQRPYYFFDVCLLAAESGSLPVLQWARQRELPWDTRTLVAAAIGRHEDVFVWARDNGCSHEQVDTYLWMRRLVRVKKVQLNPVKRWMLHRGVECRLICPKEIKCLALYYSAFLCTGMIAATLGSRKGLIFRKSGNVISWDRYNCAMYEGF</sequence>
<dbReference type="AlphaFoldDB" id="A0A7S0X5S5"/>